<dbReference type="PANTHER" id="PTHR30204:SF97">
    <property type="entry name" value="MERR FAMILY REGULATORY PROTEIN"/>
    <property type="match status" value="1"/>
</dbReference>
<dbReference type="InterPro" id="IPR047057">
    <property type="entry name" value="MerR_fam"/>
</dbReference>
<dbReference type="EMBL" id="JACHNH010000001">
    <property type="protein sequence ID" value="MBB4767105.1"/>
    <property type="molecule type" value="Genomic_DNA"/>
</dbReference>
<protein>
    <recommendedName>
        <fullName evidence="3">HTH merR-type domain-containing protein</fullName>
    </recommendedName>
</protein>
<evidence type="ECO:0000256" key="1">
    <source>
        <dbReference type="ARBA" id="ARBA00023125"/>
    </source>
</evidence>
<dbReference type="Gene3D" id="1.10.1660.10">
    <property type="match status" value="1"/>
</dbReference>
<evidence type="ECO:0000313" key="4">
    <source>
        <dbReference type="EMBL" id="MBB4767105.1"/>
    </source>
</evidence>
<feature type="compositionally biased region" description="Pro residues" evidence="2">
    <location>
        <begin position="83"/>
        <end position="96"/>
    </location>
</feature>
<dbReference type="GO" id="GO:0003700">
    <property type="term" value="F:DNA-binding transcription factor activity"/>
    <property type="evidence" value="ECO:0007669"/>
    <property type="project" value="InterPro"/>
</dbReference>
<evidence type="ECO:0000259" key="3">
    <source>
        <dbReference type="PROSITE" id="PS50937"/>
    </source>
</evidence>
<dbReference type="Pfam" id="PF02607">
    <property type="entry name" value="B12-binding_2"/>
    <property type="match status" value="1"/>
</dbReference>
<feature type="domain" description="HTH merR-type" evidence="3">
    <location>
        <begin position="5"/>
        <end position="74"/>
    </location>
</feature>
<evidence type="ECO:0000256" key="2">
    <source>
        <dbReference type="SAM" id="MobiDB-lite"/>
    </source>
</evidence>
<organism evidence="4 5">
    <name type="scientific">Actinoplanes digitatis</name>
    <dbReference type="NCBI Taxonomy" id="1868"/>
    <lineage>
        <taxon>Bacteria</taxon>
        <taxon>Bacillati</taxon>
        <taxon>Actinomycetota</taxon>
        <taxon>Actinomycetes</taxon>
        <taxon>Micromonosporales</taxon>
        <taxon>Micromonosporaceae</taxon>
        <taxon>Actinoplanes</taxon>
    </lineage>
</organism>
<dbReference type="CDD" id="cd01104">
    <property type="entry name" value="HTH_MlrA-CarA"/>
    <property type="match status" value="1"/>
</dbReference>
<evidence type="ECO:0000313" key="5">
    <source>
        <dbReference type="Proteomes" id="UP000578112"/>
    </source>
</evidence>
<proteinExistence type="predicted"/>
<dbReference type="PROSITE" id="PS50937">
    <property type="entry name" value="HTH_MERR_2"/>
    <property type="match status" value="1"/>
</dbReference>
<keyword evidence="5" id="KW-1185">Reference proteome</keyword>
<accession>A0A7W7MUU2</accession>
<gene>
    <name evidence="4" type="ORF">BJ971_007661</name>
</gene>
<dbReference type="PANTHER" id="PTHR30204">
    <property type="entry name" value="REDOX-CYCLING DRUG-SENSING TRANSCRIPTIONAL ACTIVATOR SOXR"/>
    <property type="match status" value="1"/>
</dbReference>
<feature type="region of interest" description="Disordered" evidence="2">
    <location>
        <begin position="82"/>
        <end position="204"/>
    </location>
</feature>
<comment type="caution">
    <text evidence="4">The sequence shown here is derived from an EMBL/GenBank/DDBJ whole genome shotgun (WGS) entry which is preliminary data.</text>
</comment>
<dbReference type="Pfam" id="PF13411">
    <property type="entry name" value="MerR_1"/>
    <property type="match status" value="1"/>
</dbReference>
<dbReference type="Gene3D" id="3.40.50.280">
    <property type="entry name" value="Cobalamin-binding domain"/>
    <property type="match status" value="1"/>
</dbReference>
<dbReference type="Gene3D" id="1.10.1240.10">
    <property type="entry name" value="Methionine synthase domain"/>
    <property type="match status" value="1"/>
</dbReference>
<dbReference type="AlphaFoldDB" id="A0A7W7MUU2"/>
<dbReference type="InterPro" id="IPR036594">
    <property type="entry name" value="Meth_synthase_dom"/>
</dbReference>
<sequence length="460" mass="48598">MADEALTAGAVARRLGVAVTTLRTWHQRYGLGPSHHVPGHHRRYTPEDMARLQVMRRLTARGVTPAEAAAWARHAPVSIDVAAPPPGVFAVPPPTTHEPAEPAATYEAPSQAADDEKTPHEDPRQPPNDHDSGPNVRPLKRPSPPTEASLPPETGRQSGPETAQLSGPESGQQSGPQTAQQSGPETAQQSRPQTGQQAGAEAAQQFGPETGREFGLETGPVTRVDAVWPGLLRATRDGGGNAIRTGRAGPAARGLARAAMRLDAPALREILEASVADRGVVAAWEEVIKPVLIGIGDRYAATKRFIEVEHLISRSITEVLGSVPRPPGLRSPQVLLAAADEEQHTLPLEALAAALAEVGVPSRLLGARVPPQALSDAVSRTGPVAVVLWSHLPSTGSPEQWVSLLTGPHRPLLAAAAGPGWPRHELPEDVTPLDSLPEAVRLVSLAAPPANHRHNRRSEP</sequence>
<name>A0A7W7MUU2_9ACTN</name>
<feature type="compositionally biased region" description="Polar residues" evidence="2">
    <location>
        <begin position="155"/>
        <end position="194"/>
    </location>
</feature>
<dbReference type="InterPro" id="IPR009061">
    <property type="entry name" value="DNA-bd_dom_put_sf"/>
</dbReference>
<dbReference type="GO" id="GO:0003677">
    <property type="term" value="F:DNA binding"/>
    <property type="evidence" value="ECO:0007669"/>
    <property type="project" value="UniProtKB-KW"/>
</dbReference>
<dbReference type="SUPFAM" id="SSF46955">
    <property type="entry name" value="Putative DNA-binding domain"/>
    <property type="match status" value="1"/>
</dbReference>
<dbReference type="InterPro" id="IPR000551">
    <property type="entry name" value="MerR-type_HTH_dom"/>
</dbReference>
<dbReference type="SMART" id="SM00422">
    <property type="entry name" value="HTH_MERR"/>
    <property type="match status" value="1"/>
</dbReference>
<dbReference type="RefSeq" id="WP_377884995.1">
    <property type="nucleotide sequence ID" value="NZ_JBHMBT010000006.1"/>
</dbReference>
<feature type="compositionally biased region" description="Basic and acidic residues" evidence="2">
    <location>
        <begin position="114"/>
        <end position="132"/>
    </location>
</feature>
<keyword evidence="1" id="KW-0238">DNA-binding</keyword>
<dbReference type="Proteomes" id="UP000578112">
    <property type="component" value="Unassembled WGS sequence"/>
</dbReference>
<feature type="compositionally biased region" description="Low complexity" evidence="2">
    <location>
        <begin position="195"/>
        <end position="204"/>
    </location>
</feature>
<dbReference type="InterPro" id="IPR003759">
    <property type="entry name" value="Cbl-bd_cap"/>
</dbReference>
<reference evidence="4 5" key="1">
    <citation type="submission" date="2020-08" db="EMBL/GenBank/DDBJ databases">
        <title>Sequencing the genomes of 1000 actinobacteria strains.</title>
        <authorList>
            <person name="Klenk H.-P."/>
        </authorList>
    </citation>
    <scope>NUCLEOTIDE SEQUENCE [LARGE SCALE GENOMIC DNA]</scope>
    <source>
        <strain evidence="4 5">DSM 43149</strain>
    </source>
</reference>